<dbReference type="AlphaFoldDB" id="A0A286NVZ0"/>
<protein>
    <submittedName>
        <fullName evidence="2">Uncharacterized protein</fullName>
    </submittedName>
</protein>
<dbReference type="OrthoDB" id="9066681at2"/>
<dbReference type="Proteomes" id="UP000217343">
    <property type="component" value="Chromosome"/>
</dbReference>
<gene>
    <name evidence="2" type="ORF">MYMAC_006993</name>
</gene>
<dbReference type="KEGG" id="mmas:MYMAC_006993"/>
<proteinExistence type="predicted"/>
<keyword evidence="1" id="KW-0175">Coiled coil</keyword>
<reference evidence="2 3" key="1">
    <citation type="submission" date="2017-06" db="EMBL/GenBank/DDBJ databases">
        <title>Sequencing and comparative analysis of myxobacterial genomes.</title>
        <authorList>
            <person name="Rupp O."/>
            <person name="Goesmann A."/>
            <person name="Sogaard-Andersen L."/>
        </authorList>
    </citation>
    <scope>NUCLEOTIDE SEQUENCE [LARGE SCALE GENOMIC DNA]</scope>
    <source>
        <strain evidence="2 3">DSM 14697</strain>
    </source>
</reference>
<accession>A0A286NVZ0</accession>
<organism evidence="2 3">
    <name type="scientific">Corallococcus macrosporus DSM 14697</name>
    <dbReference type="NCBI Taxonomy" id="1189310"/>
    <lineage>
        <taxon>Bacteria</taxon>
        <taxon>Pseudomonadati</taxon>
        <taxon>Myxococcota</taxon>
        <taxon>Myxococcia</taxon>
        <taxon>Myxococcales</taxon>
        <taxon>Cystobacterineae</taxon>
        <taxon>Myxococcaceae</taxon>
        <taxon>Corallococcus</taxon>
    </lineage>
</organism>
<feature type="coiled-coil region" evidence="1">
    <location>
        <begin position="259"/>
        <end position="295"/>
    </location>
</feature>
<keyword evidence="3" id="KW-1185">Reference proteome</keyword>
<sequence length="369" mass="41694">MSEHQVYEFVALERPLTAGQMAQLRAVSTRAEITPTRFWNEYHWGNLKADPAQLLLRYFDAHLYSANWGDRRLMLRLPREGLDVKALKACFPARGPSALTVAGANLVLDFRAGEEEPLDEEMPPGSLAALLPLRTELQRGDLRGAYLAWLAAVQSGCIAPSAKEPLVPEGLGALTGAQQALVGWLRLDEDLLAAAAHGREPREDDRRALRAWVRQLAPEQKTRWLLLAVDAPERPLGATLLRAFREAQAPAHSSPVRTVHELLALAKTQRERRERAEAEHRRKALAATEKRLQRRLATLARDEEGAWRRLERLVAASEYDEAMGLAEELWALASRAGAPSLFDTRFEALRKRQARRRGFFDRWKHRRPD</sequence>
<name>A0A286NVZ0_9BACT</name>
<dbReference type="EMBL" id="CP022203">
    <property type="protein sequence ID" value="ATB51335.1"/>
    <property type="molecule type" value="Genomic_DNA"/>
</dbReference>
<evidence type="ECO:0000313" key="3">
    <source>
        <dbReference type="Proteomes" id="UP000217343"/>
    </source>
</evidence>
<evidence type="ECO:0000256" key="1">
    <source>
        <dbReference type="SAM" id="Coils"/>
    </source>
</evidence>
<dbReference type="RefSeq" id="WP_095961269.1">
    <property type="nucleotide sequence ID" value="NZ_CP022203.1"/>
</dbReference>
<evidence type="ECO:0000313" key="2">
    <source>
        <dbReference type="EMBL" id="ATB51335.1"/>
    </source>
</evidence>